<evidence type="ECO:0000313" key="4">
    <source>
        <dbReference type="EMBL" id="RYU30722.1"/>
    </source>
</evidence>
<reference evidence="2" key="3">
    <citation type="journal article" date="2023" name="Pathogens">
        <title>Prevalence of Enterococcus spp. and the Whole-Genome Characteristics of Enterococcus faecium and Enterococcus faecalis Strains Isolated from Free-Living Birds in Poland.</title>
        <authorList>
            <person name="Kwit R."/>
            <person name="Zajac M."/>
            <person name="Smialowska-Weglinska A."/>
            <person name="Skarzynska M."/>
            <person name="Bomba A."/>
            <person name="Lalak A."/>
            <person name="Skrzypiec E."/>
            <person name="Wojdat D."/>
            <person name="Koza W."/>
            <person name="Mikos-Wojewoda E."/>
            <person name="Pasim P."/>
            <person name="Skora M."/>
            <person name="Polak M."/>
            <person name="Wiacek J."/>
            <person name="Wasyl D."/>
        </authorList>
    </citation>
    <scope>NUCLEOTIDE SEQUENCE</scope>
    <source>
        <strain evidence="2">691B_2</strain>
    </source>
</reference>
<protein>
    <submittedName>
        <fullName evidence="4">Uncharacterized protein</fullName>
    </submittedName>
</protein>
<reference evidence="4 6" key="2">
    <citation type="submission" date="2019-02" db="EMBL/GenBank/DDBJ databases">
        <title>From farm to fork: dissemination of Tn554::fexA-optrA in linezolid-resistant Enterococcus faecalis clones from chicken feces and meat in Tunisia.</title>
        <authorList>
            <person name="Tedim A.P."/>
            <person name="Elghaieb H."/>
            <person name="Abbassi M.S."/>
            <person name="Novais C."/>
            <person name="Hassen A."/>
            <person name="Peixe L."/>
            <person name="Freitas A.R."/>
        </authorList>
    </citation>
    <scope>NUCLEOTIDE SEQUENCE [LARGE SCALE GENOMIC DNA]</scope>
    <source>
        <strain evidence="4 6">728T</strain>
    </source>
</reference>
<gene>
    <name evidence="3" type="ORF">EGW16_15120</name>
    <name evidence="4" type="ORF">EU507_13710</name>
    <name evidence="2" type="ORF">P0E79_14855</name>
</gene>
<evidence type="ECO:0000313" key="6">
    <source>
        <dbReference type="Proteomes" id="UP000292223"/>
    </source>
</evidence>
<reference evidence="3 5" key="1">
    <citation type="submission" date="2018-10" db="EMBL/GenBank/DDBJ databases">
        <title>Genotypes and phenotypes of Enterococci isolated from broiler chickens.</title>
        <authorList>
            <person name="Muhammad A.R."/>
            <person name="Diarra M.S."/>
        </authorList>
    </citation>
    <scope>NUCLEOTIDE SEQUENCE [LARGE SCALE GENOMIC DNA]</scope>
    <source>
        <strain evidence="3 5">LIT2 A36'</strain>
    </source>
</reference>
<keyword evidence="1" id="KW-0472">Membrane</keyword>
<proteinExistence type="predicted"/>
<accession>A0A1Q1FR66</accession>
<dbReference type="EMBL" id="JAREWH010000031">
    <property type="protein sequence ID" value="MDN3193748.1"/>
    <property type="molecule type" value="Genomic_DNA"/>
</dbReference>
<sequence>MSESVGIILGAVIALFGTIVTNYFTMKKTRLQEEKNSDRFLKKLKAEEEIELKTFEHNIVMNNREHIPNAARDIVVEINQLFDSTEELVFNYPGTGYTGERPSILFSSTIDHLITGFPNSMEDIKELSNTWYHSNKKFKNVIFENSMFFPTELMNEIWEYEKYCSDIKDYFYGRYSSIKSEEEFSAKKNEYQEQVDKYVFIQKDGIASYTHSVLSIYNTVKKSRSDLVNKINTYQKQKTGF</sequence>
<keyword evidence="1" id="KW-1133">Transmembrane helix</keyword>
<dbReference type="Proteomes" id="UP000292223">
    <property type="component" value="Unassembled WGS sequence"/>
</dbReference>
<dbReference type="EMBL" id="RKMZ01000012">
    <property type="protein sequence ID" value="ROX29621.1"/>
    <property type="molecule type" value="Genomic_DNA"/>
</dbReference>
<evidence type="ECO:0000313" key="2">
    <source>
        <dbReference type="EMBL" id="MDN3193748.1"/>
    </source>
</evidence>
<dbReference type="Proteomes" id="UP001173174">
    <property type="component" value="Unassembled WGS sequence"/>
</dbReference>
<evidence type="ECO:0000313" key="3">
    <source>
        <dbReference type="EMBL" id="ROX29621.1"/>
    </source>
</evidence>
<name>A0A1Q1FR66_ENTFL</name>
<organism evidence="4 6">
    <name type="scientific">Enterococcus faecalis</name>
    <name type="common">Streptococcus faecalis</name>
    <dbReference type="NCBI Taxonomy" id="1351"/>
    <lineage>
        <taxon>Bacteria</taxon>
        <taxon>Bacillati</taxon>
        <taxon>Bacillota</taxon>
        <taxon>Bacilli</taxon>
        <taxon>Lactobacillales</taxon>
        <taxon>Enterococcaceae</taxon>
        <taxon>Enterococcus</taxon>
    </lineage>
</organism>
<dbReference type="RefSeq" id="WP_002358492.1">
    <property type="nucleotide sequence ID" value="NZ_CABGOF010000013.1"/>
</dbReference>
<evidence type="ECO:0000256" key="1">
    <source>
        <dbReference type="SAM" id="Phobius"/>
    </source>
</evidence>
<dbReference type="EMBL" id="SEWT01000010">
    <property type="protein sequence ID" value="RYU30722.1"/>
    <property type="molecule type" value="Genomic_DNA"/>
</dbReference>
<dbReference type="Proteomes" id="UP000281488">
    <property type="component" value="Unassembled WGS sequence"/>
</dbReference>
<feature type="transmembrane region" description="Helical" evidence="1">
    <location>
        <begin position="6"/>
        <end position="25"/>
    </location>
</feature>
<dbReference type="AlphaFoldDB" id="A0A1Q1FR66"/>
<evidence type="ECO:0000313" key="5">
    <source>
        <dbReference type="Proteomes" id="UP000281488"/>
    </source>
</evidence>
<keyword evidence="1" id="KW-0812">Transmembrane</keyword>
<reference evidence="2" key="4">
    <citation type="submission" date="2023-03" db="EMBL/GenBank/DDBJ databases">
        <authorList>
            <person name="Zajac M."/>
            <person name="Kwit R."/>
            <person name="Wasyl D."/>
        </authorList>
    </citation>
    <scope>NUCLEOTIDE SEQUENCE</scope>
    <source>
        <strain evidence="2">691B_2</strain>
    </source>
</reference>
<comment type="caution">
    <text evidence="4">The sequence shown here is derived from an EMBL/GenBank/DDBJ whole genome shotgun (WGS) entry which is preliminary data.</text>
</comment>